<evidence type="ECO:0000313" key="5">
    <source>
        <dbReference type="Proteomes" id="UP000006001"/>
    </source>
</evidence>
<name>D0WF05_SLAES</name>
<gene>
    <name evidence="3 4" type="primary">smpB</name>
    <name evidence="4" type="ORF">HMPREF0762_00509</name>
</gene>
<sequence length="161" mass="18756">MREEDARMSREKKPIAKNRRAFHDYEIIETFEAGIVLSGTEVCSLRENNCQLTDTFALIRHGEAWLHGLHIPPYSHGNIANREPDRVRKLLLHRRQIRYLEQKTRDAGMAIVPISVYFDANGRVKVEIAVARGKKLYDKRAAMAERDSKREIERAMKVRSR</sequence>
<dbReference type="Proteomes" id="UP000006001">
    <property type="component" value="Unassembled WGS sequence"/>
</dbReference>
<dbReference type="EMBL" id="ACUX02000005">
    <property type="protein sequence ID" value="EEZ61875.1"/>
    <property type="molecule type" value="Genomic_DNA"/>
</dbReference>
<keyword evidence="5" id="KW-1185">Reference proteome</keyword>
<dbReference type="GO" id="GO:0070929">
    <property type="term" value="P:trans-translation"/>
    <property type="evidence" value="ECO:0007669"/>
    <property type="project" value="UniProtKB-UniRule"/>
</dbReference>
<dbReference type="STRING" id="649764.HMPREF0762_00509"/>
<proteinExistence type="inferred from homology"/>
<dbReference type="Gene3D" id="2.40.280.10">
    <property type="match status" value="1"/>
</dbReference>
<dbReference type="AlphaFoldDB" id="D0WF05"/>
<dbReference type="CDD" id="cd09294">
    <property type="entry name" value="SmpB"/>
    <property type="match status" value="1"/>
</dbReference>
<dbReference type="InterPro" id="IPR023620">
    <property type="entry name" value="SmpB"/>
</dbReference>
<organism evidence="4 5">
    <name type="scientific">Slackia exigua (strain ATCC 700122 / DSM 15923 / CIP 105133 / JCM 11022 / KCTC 5966 / S-7)</name>
    <dbReference type="NCBI Taxonomy" id="649764"/>
    <lineage>
        <taxon>Bacteria</taxon>
        <taxon>Bacillati</taxon>
        <taxon>Actinomycetota</taxon>
        <taxon>Coriobacteriia</taxon>
        <taxon>Eggerthellales</taxon>
        <taxon>Eggerthellaceae</taxon>
        <taxon>Slackia</taxon>
    </lineage>
</organism>
<dbReference type="PANTHER" id="PTHR30308:SF2">
    <property type="entry name" value="SSRA-BINDING PROTEIN"/>
    <property type="match status" value="1"/>
</dbReference>
<dbReference type="eggNOG" id="COG0691">
    <property type="taxonomic scope" value="Bacteria"/>
</dbReference>
<dbReference type="HOGENOM" id="CLU_108953_0_1_11"/>
<comment type="similarity">
    <text evidence="3">Belongs to the SmpB family.</text>
</comment>
<dbReference type="NCBIfam" id="NF003843">
    <property type="entry name" value="PRK05422.1"/>
    <property type="match status" value="1"/>
</dbReference>
<dbReference type="GO" id="GO:0005829">
    <property type="term" value="C:cytosol"/>
    <property type="evidence" value="ECO:0007669"/>
    <property type="project" value="TreeGrafter"/>
</dbReference>
<evidence type="ECO:0000256" key="1">
    <source>
        <dbReference type="ARBA" id="ARBA00022490"/>
    </source>
</evidence>
<dbReference type="GO" id="GO:0003723">
    <property type="term" value="F:RNA binding"/>
    <property type="evidence" value="ECO:0007669"/>
    <property type="project" value="UniProtKB-UniRule"/>
</dbReference>
<evidence type="ECO:0000256" key="2">
    <source>
        <dbReference type="ARBA" id="ARBA00022884"/>
    </source>
</evidence>
<keyword evidence="1 3" id="KW-0963">Cytoplasm</keyword>
<protein>
    <recommendedName>
        <fullName evidence="3">SsrA-binding protein</fullName>
    </recommendedName>
    <alternativeName>
        <fullName evidence="3">Small protein B</fullName>
    </alternativeName>
</protein>
<dbReference type="PANTHER" id="PTHR30308">
    <property type="entry name" value="TMRNA-BINDING COMPONENT OF TRANS-TRANSLATION TAGGING COMPLEX"/>
    <property type="match status" value="1"/>
</dbReference>
<dbReference type="NCBIfam" id="TIGR00086">
    <property type="entry name" value="smpB"/>
    <property type="match status" value="1"/>
</dbReference>
<comment type="caution">
    <text evidence="4">The sequence shown here is derived from an EMBL/GenBank/DDBJ whole genome shotgun (WGS) entry which is preliminary data.</text>
</comment>
<keyword evidence="2 3" id="KW-0694">RNA-binding</keyword>
<dbReference type="SUPFAM" id="SSF74982">
    <property type="entry name" value="Small protein B (SmpB)"/>
    <property type="match status" value="1"/>
</dbReference>
<comment type="function">
    <text evidence="3">Required for rescue of stalled ribosomes mediated by trans-translation. Binds to transfer-messenger RNA (tmRNA), required for stable association of tmRNA with ribosomes. tmRNA and SmpB together mimic tRNA shape, replacing the anticodon stem-loop with SmpB. tmRNA is encoded by the ssrA gene; the 2 termini fold to resemble tRNA(Ala) and it encodes a 'tag peptide', a short internal open reading frame. During trans-translation Ala-aminoacylated tmRNA acts like a tRNA, entering the A-site of stalled ribosomes, displacing the stalled mRNA. The ribosome then switches to translate the ORF on the tmRNA; the nascent peptide is terminated with the 'tag peptide' encoded by the tmRNA and targeted for degradation. The ribosome is freed to recommence translation, which seems to be the essential function of trans-translation.</text>
</comment>
<dbReference type="GO" id="GO:0070930">
    <property type="term" value="P:trans-translation-dependent protein tagging"/>
    <property type="evidence" value="ECO:0007669"/>
    <property type="project" value="TreeGrafter"/>
</dbReference>
<dbReference type="InterPro" id="IPR000037">
    <property type="entry name" value="SsrA-bd_prot"/>
</dbReference>
<comment type="subcellular location">
    <subcellularLocation>
        <location evidence="3">Cytoplasm</location>
    </subcellularLocation>
    <text evidence="3">The tmRNA-SmpB complex associates with stalled 70S ribosomes.</text>
</comment>
<evidence type="ECO:0000313" key="4">
    <source>
        <dbReference type="EMBL" id="EEZ61875.1"/>
    </source>
</evidence>
<dbReference type="Pfam" id="PF01668">
    <property type="entry name" value="SmpB"/>
    <property type="match status" value="1"/>
</dbReference>
<evidence type="ECO:0000256" key="3">
    <source>
        <dbReference type="HAMAP-Rule" id="MF_00023"/>
    </source>
</evidence>
<reference evidence="4" key="1">
    <citation type="submission" date="2009-10" db="EMBL/GenBank/DDBJ databases">
        <authorList>
            <person name="Weinstock G."/>
            <person name="Sodergren E."/>
            <person name="Clifton S."/>
            <person name="Fulton L."/>
            <person name="Fulton B."/>
            <person name="Courtney L."/>
            <person name="Fronick C."/>
            <person name="Harrison M."/>
            <person name="Strong C."/>
            <person name="Farmer C."/>
            <person name="Delahaunty K."/>
            <person name="Markovic C."/>
            <person name="Hall O."/>
            <person name="Minx P."/>
            <person name="Tomlinson C."/>
            <person name="Mitreva M."/>
            <person name="Nelson J."/>
            <person name="Hou S."/>
            <person name="Wollam A."/>
            <person name="Pepin K.H."/>
            <person name="Johnson M."/>
            <person name="Bhonagiri V."/>
            <person name="Nash W.E."/>
            <person name="Warren W."/>
            <person name="Chinwalla A."/>
            <person name="Mardis E.R."/>
            <person name="Wilson R.K."/>
        </authorList>
    </citation>
    <scope>NUCLEOTIDE SEQUENCE [LARGE SCALE GENOMIC DNA]</scope>
    <source>
        <strain evidence="4">ATCC 700122</strain>
    </source>
</reference>
<dbReference type="HAMAP" id="MF_00023">
    <property type="entry name" value="SmpB"/>
    <property type="match status" value="1"/>
</dbReference>
<accession>D0WF05</accession>